<comment type="function">
    <text evidence="6 7">Catalyzes a reversible aldol reaction between acetaldehyde and D-glyceraldehyde 3-phosphate to generate 2-deoxy-D-ribose 5-phosphate.</text>
</comment>
<dbReference type="HAMAP" id="MF_00114">
    <property type="entry name" value="DeoC_type1"/>
    <property type="match status" value="1"/>
</dbReference>
<evidence type="ECO:0000256" key="1">
    <source>
        <dbReference type="ARBA" id="ARBA00010936"/>
    </source>
</evidence>
<comment type="pathway">
    <text evidence="7">Carbohydrate degradation; 2-deoxy-D-ribose 1-phosphate degradation; D-glyceraldehyde 3-phosphate and acetaldehyde from 2-deoxy-alpha-D-ribose 1-phosphate: step 2/2.</text>
</comment>
<gene>
    <name evidence="7" type="primary">deoC</name>
    <name evidence="8" type="ORF">GSUB_04505</name>
</gene>
<dbReference type="GO" id="GO:0009264">
    <property type="term" value="P:deoxyribonucleotide catabolic process"/>
    <property type="evidence" value="ECO:0007669"/>
    <property type="project" value="UniProtKB-UniRule"/>
</dbReference>
<dbReference type="EC" id="4.1.2.4" evidence="7"/>
<dbReference type="AlphaFoldDB" id="A0A0B5FQV1"/>
<dbReference type="PIRSF" id="PIRSF001357">
    <property type="entry name" value="DeoC"/>
    <property type="match status" value="1"/>
</dbReference>
<evidence type="ECO:0000313" key="9">
    <source>
        <dbReference type="Proteomes" id="UP000035036"/>
    </source>
</evidence>
<dbReference type="NCBIfam" id="TIGR00126">
    <property type="entry name" value="deoC"/>
    <property type="match status" value="1"/>
</dbReference>
<keyword evidence="3 7" id="KW-0456">Lyase</keyword>
<keyword evidence="4 7" id="KW-0704">Schiff base</keyword>
<comment type="catalytic activity">
    <reaction evidence="5 7">
        <text>2-deoxy-D-ribose 5-phosphate = D-glyceraldehyde 3-phosphate + acetaldehyde</text>
        <dbReference type="Rhea" id="RHEA:12821"/>
        <dbReference type="ChEBI" id="CHEBI:15343"/>
        <dbReference type="ChEBI" id="CHEBI:59776"/>
        <dbReference type="ChEBI" id="CHEBI:62877"/>
        <dbReference type="EC" id="4.1.2.4"/>
    </reaction>
</comment>
<dbReference type="STRING" id="483547.GSUB_04505"/>
<name>A0A0B5FQV1_9BACT</name>
<dbReference type="RefSeq" id="WP_040199406.1">
    <property type="nucleotide sequence ID" value="NZ_CP010311.1"/>
</dbReference>
<dbReference type="Gene3D" id="3.20.20.70">
    <property type="entry name" value="Aldolase class I"/>
    <property type="match status" value="1"/>
</dbReference>
<feature type="active site" description="Schiff-base intermediate with acetaldehyde" evidence="7">
    <location>
        <position position="151"/>
    </location>
</feature>
<evidence type="ECO:0000313" key="8">
    <source>
        <dbReference type="EMBL" id="AJF05971.1"/>
    </source>
</evidence>
<comment type="subcellular location">
    <subcellularLocation>
        <location evidence="7">Cytoplasm</location>
    </subcellularLocation>
</comment>
<dbReference type="PANTHER" id="PTHR10889">
    <property type="entry name" value="DEOXYRIBOSE-PHOSPHATE ALDOLASE"/>
    <property type="match status" value="1"/>
</dbReference>
<dbReference type="UniPathway" id="UPA00002">
    <property type="reaction ID" value="UER00468"/>
</dbReference>
<evidence type="ECO:0000256" key="5">
    <source>
        <dbReference type="ARBA" id="ARBA00048791"/>
    </source>
</evidence>
<dbReference type="GO" id="GO:0016052">
    <property type="term" value="P:carbohydrate catabolic process"/>
    <property type="evidence" value="ECO:0007669"/>
    <property type="project" value="TreeGrafter"/>
</dbReference>
<dbReference type="FunFam" id="3.20.20.70:FF:000044">
    <property type="entry name" value="Deoxyribose-phosphate aldolase"/>
    <property type="match status" value="1"/>
</dbReference>
<sequence>MNPACHIDHTLLKPDATHDQIRTLCEQAAEYQFAAVCIPPVYVALAAEQLYGSGVEIATVVGFPLGYCDPRTKVFETRVALERGATEIDMVIPLGAARENDFSRVGDEVAAVVEAAPNVPVKVILETALFAPQIVKCLAETVLEAGAAMLKTSTGFGPGGATLEMVRLLAQVADGHAGVKAAGGIRDWPTCSQYLRAGATRIGTSNALQIMAQWQSGTHR</sequence>
<comment type="similarity">
    <text evidence="1 7">Belongs to the DeoC/FbaB aldolase family. DeoC type 1 subfamily.</text>
</comment>
<dbReference type="KEGG" id="gsb:GSUB_04505"/>
<evidence type="ECO:0000256" key="4">
    <source>
        <dbReference type="ARBA" id="ARBA00023270"/>
    </source>
</evidence>
<dbReference type="InterPro" id="IPR011343">
    <property type="entry name" value="DeoC"/>
</dbReference>
<dbReference type="Pfam" id="PF01791">
    <property type="entry name" value="DeoC"/>
    <property type="match status" value="1"/>
</dbReference>
<dbReference type="Proteomes" id="UP000035036">
    <property type="component" value="Chromosome"/>
</dbReference>
<feature type="active site" description="Proton donor/acceptor" evidence="7">
    <location>
        <position position="89"/>
    </location>
</feature>
<evidence type="ECO:0000256" key="2">
    <source>
        <dbReference type="ARBA" id="ARBA00022490"/>
    </source>
</evidence>
<evidence type="ECO:0000256" key="6">
    <source>
        <dbReference type="ARBA" id="ARBA00056337"/>
    </source>
</evidence>
<proteinExistence type="inferred from homology"/>
<dbReference type="InterPro" id="IPR028581">
    <property type="entry name" value="DeoC_typeI"/>
</dbReference>
<dbReference type="GO" id="GO:0005737">
    <property type="term" value="C:cytoplasm"/>
    <property type="evidence" value="ECO:0007669"/>
    <property type="project" value="UniProtKB-SubCell"/>
</dbReference>
<dbReference type="InterPro" id="IPR013785">
    <property type="entry name" value="Aldolase_TIM"/>
</dbReference>
<accession>A0A0B5FQV1</accession>
<reference evidence="8 9" key="1">
    <citation type="journal article" date="2015" name="Genome Announc.">
        <title>Genomes of Geoalkalibacter ferrihydriticus Z-0531T and Geoalkalibacter subterraneus Red1T, Two Haloalkaliphilic Metal-Reducing Deltaproteobacteria.</title>
        <authorList>
            <person name="Badalamenti J.P."/>
            <person name="Krajmalnik-Brown R."/>
            <person name="Torres C.I."/>
            <person name="Bond D.R."/>
        </authorList>
    </citation>
    <scope>NUCLEOTIDE SEQUENCE [LARGE SCALE GENOMIC DNA]</scope>
    <source>
        <strain evidence="8 9">Red1</strain>
    </source>
</reference>
<dbReference type="SMART" id="SM01133">
    <property type="entry name" value="DeoC"/>
    <property type="match status" value="1"/>
</dbReference>
<dbReference type="OrthoDB" id="9774832at2"/>
<feature type="active site" description="Proton donor/acceptor" evidence="7">
    <location>
        <position position="180"/>
    </location>
</feature>
<keyword evidence="2 7" id="KW-0963">Cytoplasm</keyword>
<dbReference type="GO" id="GO:0006018">
    <property type="term" value="P:2-deoxyribose 1-phosphate catabolic process"/>
    <property type="evidence" value="ECO:0007669"/>
    <property type="project" value="UniProtKB-UniRule"/>
</dbReference>
<organism evidence="8 9">
    <name type="scientific">Geoalkalibacter subterraneus</name>
    <dbReference type="NCBI Taxonomy" id="483547"/>
    <lineage>
        <taxon>Bacteria</taxon>
        <taxon>Pseudomonadati</taxon>
        <taxon>Thermodesulfobacteriota</taxon>
        <taxon>Desulfuromonadia</taxon>
        <taxon>Desulfuromonadales</taxon>
        <taxon>Geoalkalibacteraceae</taxon>
        <taxon>Geoalkalibacter</taxon>
    </lineage>
</organism>
<protein>
    <recommendedName>
        <fullName evidence="7">Deoxyribose-phosphate aldolase</fullName>
        <shortName evidence="7">DERA</shortName>
        <ecNumber evidence="7">4.1.2.4</ecNumber>
    </recommendedName>
    <alternativeName>
        <fullName evidence="7">2-deoxy-D-ribose 5-phosphate aldolase</fullName>
    </alternativeName>
    <alternativeName>
        <fullName evidence="7">Phosphodeoxyriboaldolase</fullName>
        <shortName evidence="7">Deoxyriboaldolase</shortName>
    </alternativeName>
</protein>
<keyword evidence="9" id="KW-1185">Reference proteome</keyword>
<evidence type="ECO:0000256" key="3">
    <source>
        <dbReference type="ARBA" id="ARBA00023239"/>
    </source>
</evidence>
<dbReference type="HOGENOM" id="CLU_053595_0_1_7"/>
<dbReference type="CDD" id="cd00959">
    <property type="entry name" value="DeoC"/>
    <property type="match status" value="1"/>
</dbReference>
<dbReference type="SUPFAM" id="SSF51569">
    <property type="entry name" value="Aldolase"/>
    <property type="match status" value="1"/>
</dbReference>
<dbReference type="InterPro" id="IPR002915">
    <property type="entry name" value="DeoC/FbaB/LacD_aldolase"/>
</dbReference>
<dbReference type="EMBL" id="CP010311">
    <property type="protein sequence ID" value="AJF05971.1"/>
    <property type="molecule type" value="Genomic_DNA"/>
</dbReference>
<evidence type="ECO:0000256" key="7">
    <source>
        <dbReference type="HAMAP-Rule" id="MF_00114"/>
    </source>
</evidence>
<dbReference type="PANTHER" id="PTHR10889:SF1">
    <property type="entry name" value="DEOXYRIBOSE-PHOSPHATE ALDOLASE"/>
    <property type="match status" value="1"/>
</dbReference>
<dbReference type="GO" id="GO:0004139">
    <property type="term" value="F:deoxyribose-phosphate aldolase activity"/>
    <property type="evidence" value="ECO:0007669"/>
    <property type="project" value="UniProtKB-UniRule"/>
</dbReference>